<sequence>MSAPIRILIVDDHLIIREGLRLIFDTVPELELVAEAVNGQEALVHVDAHLPDLVLMDLQMPVMDGITAIETLRQTHPELAIVILTTYKEDDLLLRGLKAGARGYLLKDTDRETLINTIQAAARGETLLTPDILNRVLNYQQEETVSKNIVDNPLSEREFEVLEMVADGARNKEIAYKLGISERTVKAHLSHIFQKLNVDSRAGAVATAAKSGIL</sequence>
<dbReference type="InterPro" id="IPR011006">
    <property type="entry name" value="CheY-like_superfamily"/>
</dbReference>
<evidence type="ECO:0000313" key="6">
    <source>
        <dbReference type="EMBL" id="MBC8333677.1"/>
    </source>
</evidence>
<dbReference type="InterPro" id="IPR039420">
    <property type="entry name" value="WalR-like"/>
</dbReference>
<feature type="modified residue" description="4-aspartylphosphate" evidence="3">
    <location>
        <position position="57"/>
    </location>
</feature>
<dbReference type="GO" id="GO:0006355">
    <property type="term" value="P:regulation of DNA-templated transcription"/>
    <property type="evidence" value="ECO:0007669"/>
    <property type="project" value="InterPro"/>
</dbReference>
<evidence type="ECO:0000256" key="3">
    <source>
        <dbReference type="PROSITE-ProRule" id="PRU00169"/>
    </source>
</evidence>
<dbReference type="InterPro" id="IPR001789">
    <property type="entry name" value="Sig_transdc_resp-reg_receiver"/>
</dbReference>
<dbReference type="EMBL" id="JACNJN010000018">
    <property type="protein sequence ID" value="MBC8333677.1"/>
    <property type="molecule type" value="Genomic_DNA"/>
</dbReference>
<dbReference type="GO" id="GO:0000160">
    <property type="term" value="P:phosphorelay signal transduction system"/>
    <property type="evidence" value="ECO:0007669"/>
    <property type="project" value="InterPro"/>
</dbReference>
<evidence type="ECO:0000256" key="1">
    <source>
        <dbReference type="ARBA" id="ARBA00022553"/>
    </source>
</evidence>
<dbReference type="SUPFAM" id="SSF52172">
    <property type="entry name" value="CheY-like"/>
    <property type="match status" value="1"/>
</dbReference>
<feature type="domain" description="HTH luxR-type" evidence="4">
    <location>
        <begin position="147"/>
        <end position="212"/>
    </location>
</feature>
<dbReference type="InterPro" id="IPR058245">
    <property type="entry name" value="NreC/VraR/RcsB-like_REC"/>
</dbReference>
<dbReference type="Pfam" id="PF00072">
    <property type="entry name" value="Response_reg"/>
    <property type="match status" value="1"/>
</dbReference>
<keyword evidence="1 3" id="KW-0597">Phosphoprotein</keyword>
<comment type="caution">
    <text evidence="6">The sequence shown here is derived from an EMBL/GenBank/DDBJ whole genome shotgun (WGS) entry which is preliminary data.</text>
</comment>
<name>A0A8J6NHI3_9CHLR</name>
<dbReference type="SMART" id="SM00448">
    <property type="entry name" value="REC"/>
    <property type="match status" value="1"/>
</dbReference>
<dbReference type="Pfam" id="PF00196">
    <property type="entry name" value="GerE"/>
    <property type="match status" value="1"/>
</dbReference>
<dbReference type="SMART" id="SM00421">
    <property type="entry name" value="HTH_LUXR"/>
    <property type="match status" value="1"/>
</dbReference>
<gene>
    <name evidence="6" type="ORF">H8E29_00275</name>
</gene>
<dbReference type="PROSITE" id="PS50043">
    <property type="entry name" value="HTH_LUXR_2"/>
    <property type="match status" value="1"/>
</dbReference>
<keyword evidence="2" id="KW-0238">DNA-binding</keyword>
<dbReference type="PROSITE" id="PS50110">
    <property type="entry name" value="RESPONSE_REGULATORY"/>
    <property type="match status" value="1"/>
</dbReference>
<reference evidence="6 7" key="1">
    <citation type="submission" date="2020-08" db="EMBL/GenBank/DDBJ databases">
        <title>Bridging the membrane lipid divide: bacteria of the FCB group superphylum have the potential to synthesize archaeal ether lipids.</title>
        <authorList>
            <person name="Villanueva L."/>
            <person name="Von Meijenfeldt F.A.B."/>
            <person name="Westbye A.B."/>
            <person name="Yadav S."/>
            <person name="Hopmans E.C."/>
            <person name="Dutilh B.E."/>
            <person name="Sinninghe Damste J.S."/>
        </authorList>
    </citation>
    <scope>NUCLEOTIDE SEQUENCE [LARGE SCALE GENOMIC DNA]</scope>
    <source>
        <strain evidence="6">NIOZ-UU36</strain>
    </source>
</reference>
<feature type="domain" description="Response regulatory" evidence="5">
    <location>
        <begin position="6"/>
        <end position="122"/>
    </location>
</feature>
<dbReference type="PROSITE" id="PS00622">
    <property type="entry name" value="HTH_LUXR_1"/>
    <property type="match status" value="1"/>
</dbReference>
<organism evidence="6 7">
    <name type="scientific">Candidatus Desulfolinea nitratireducens</name>
    <dbReference type="NCBI Taxonomy" id="2841698"/>
    <lineage>
        <taxon>Bacteria</taxon>
        <taxon>Bacillati</taxon>
        <taxon>Chloroflexota</taxon>
        <taxon>Anaerolineae</taxon>
        <taxon>Anaerolineales</taxon>
        <taxon>Anaerolineales incertae sedis</taxon>
        <taxon>Candidatus Desulfolinea</taxon>
    </lineage>
</organism>
<protein>
    <submittedName>
        <fullName evidence="6">Response regulator transcription factor</fullName>
    </submittedName>
</protein>
<dbReference type="AlphaFoldDB" id="A0A8J6NHI3"/>
<dbReference type="InterPro" id="IPR016032">
    <property type="entry name" value="Sig_transdc_resp-reg_C-effctor"/>
</dbReference>
<dbReference type="CDD" id="cd06170">
    <property type="entry name" value="LuxR_C_like"/>
    <property type="match status" value="1"/>
</dbReference>
<dbReference type="InterPro" id="IPR000792">
    <property type="entry name" value="Tscrpt_reg_LuxR_C"/>
</dbReference>
<dbReference type="GO" id="GO:0003677">
    <property type="term" value="F:DNA binding"/>
    <property type="evidence" value="ECO:0007669"/>
    <property type="project" value="UniProtKB-KW"/>
</dbReference>
<dbReference type="Proteomes" id="UP000614469">
    <property type="component" value="Unassembled WGS sequence"/>
</dbReference>
<proteinExistence type="predicted"/>
<dbReference type="SUPFAM" id="SSF46894">
    <property type="entry name" value="C-terminal effector domain of the bipartite response regulators"/>
    <property type="match status" value="1"/>
</dbReference>
<evidence type="ECO:0000256" key="2">
    <source>
        <dbReference type="ARBA" id="ARBA00023125"/>
    </source>
</evidence>
<dbReference type="Gene3D" id="3.40.50.2300">
    <property type="match status" value="1"/>
</dbReference>
<dbReference type="PANTHER" id="PTHR43214:SF37">
    <property type="entry name" value="TRANSCRIPTIONAL REGULATORY PROTEIN YDFI"/>
    <property type="match status" value="1"/>
</dbReference>
<evidence type="ECO:0000259" key="5">
    <source>
        <dbReference type="PROSITE" id="PS50110"/>
    </source>
</evidence>
<dbReference type="PANTHER" id="PTHR43214">
    <property type="entry name" value="TWO-COMPONENT RESPONSE REGULATOR"/>
    <property type="match status" value="1"/>
</dbReference>
<dbReference type="PRINTS" id="PR00038">
    <property type="entry name" value="HTHLUXR"/>
</dbReference>
<dbReference type="CDD" id="cd17535">
    <property type="entry name" value="REC_NarL-like"/>
    <property type="match status" value="1"/>
</dbReference>
<evidence type="ECO:0000259" key="4">
    <source>
        <dbReference type="PROSITE" id="PS50043"/>
    </source>
</evidence>
<accession>A0A8J6NHI3</accession>
<evidence type="ECO:0000313" key="7">
    <source>
        <dbReference type="Proteomes" id="UP000614469"/>
    </source>
</evidence>